<sequence>MLNSKSLTIKGQPGLYRVKIVTKDSAIKSNVKQIKVGSVSTDTTPPKNIFRVRAVVNKQDSYNVRQQVYTIQGEANTTYWFRLRTVAKDDTKSDWYYATPVTTPALGDQQTTSKPKINTFLTDLLQAMLYIQGEETAFALDSSLKDEIEQLLADCISNVQFANQRVESIDAVIDELLSLLPDLEQSFLDAISSDVTEKLLVSSSLFVNRDFYNPGTVDGAVGELIAWLKDSLATYLADVIAAYTYGSDQPAVYLSSSDGLRFLADRLAGIIVEIGLTSKVVPEFADLVFFLASAGLLEKADVRLAESISLKETLANFLDETITAGADDIFLTSVRPVLYDIILPLLVSVVFATDINAAVDERVSLLSDRTSVEATVGNDSYLTDDYLLDHFSEWRNGLVASRLTSTVSYWFLDRVALAWLLNFADYIKANLNDTCATQPSLIWDTLEAIAASVGEDMAWSAGYGLAEETSSWPVTESINWIGLNYGGDVLRLGFNEVGIEGTLNPTPIPRRDAFVLGQAVLGETILGN</sequence>
<proteinExistence type="predicted"/>
<reference evidence="2 4" key="2">
    <citation type="submission" date="2019-05" db="EMBL/GenBank/DDBJ databases">
        <title>Genome sequence of Moorella thermoacetica ATCC 33924.</title>
        <authorList>
            <person name="Poehlein A."/>
            <person name="Bengelsdorf F.R."/>
            <person name="Duerre P."/>
            <person name="Daniel R."/>
        </authorList>
    </citation>
    <scope>NUCLEOTIDE SEQUENCE [LARGE SCALE GENOMIC DNA]</scope>
    <source>
        <strain evidence="2 4">ATCC 33924</strain>
    </source>
</reference>
<dbReference type="Proteomes" id="UP000322283">
    <property type="component" value="Unassembled WGS sequence"/>
</dbReference>
<evidence type="ECO:0000313" key="3">
    <source>
        <dbReference type="Proteomes" id="UP000094598"/>
    </source>
</evidence>
<gene>
    <name evidence="1" type="ORF">Maut_02271</name>
    <name evidence="2" type="ORF">MTAT_20440</name>
</gene>
<accession>A0AAC9HIY0</accession>
<dbReference type="EMBL" id="VCDX01000006">
    <property type="protein sequence ID" value="TYL12802.1"/>
    <property type="molecule type" value="Genomic_DNA"/>
</dbReference>
<dbReference type="Proteomes" id="UP000094598">
    <property type="component" value="Chromosome"/>
</dbReference>
<evidence type="ECO:0000313" key="4">
    <source>
        <dbReference type="Proteomes" id="UP000322283"/>
    </source>
</evidence>
<evidence type="ECO:0000313" key="1">
    <source>
        <dbReference type="EMBL" id="AOQ24699.1"/>
    </source>
</evidence>
<reference evidence="1 3" key="1">
    <citation type="submission" date="2016-08" db="EMBL/GenBank/DDBJ databases">
        <title>Moorella thermoacetica DSM 103132.</title>
        <authorList>
            <person name="Jendresen C.B."/>
            <person name="Redl S.M."/>
            <person name="Jensen T.O."/>
            <person name="Nielsen A.T."/>
        </authorList>
    </citation>
    <scope>NUCLEOTIDE SEQUENCE [LARGE SCALE GENOMIC DNA]</scope>
    <source>
        <strain evidence="1 3">DSM 103132</strain>
    </source>
</reference>
<evidence type="ECO:0000313" key="2">
    <source>
        <dbReference type="EMBL" id="TYL12802.1"/>
    </source>
</evidence>
<organism evidence="1 3">
    <name type="scientific">Neomoorella thermoacetica</name>
    <name type="common">Clostridium thermoaceticum</name>
    <dbReference type="NCBI Taxonomy" id="1525"/>
    <lineage>
        <taxon>Bacteria</taxon>
        <taxon>Bacillati</taxon>
        <taxon>Bacillota</taxon>
        <taxon>Clostridia</taxon>
        <taxon>Neomoorellales</taxon>
        <taxon>Neomoorellaceae</taxon>
        <taxon>Neomoorella</taxon>
    </lineage>
</organism>
<keyword evidence="4" id="KW-1185">Reference proteome</keyword>
<dbReference type="EMBL" id="CP017019">
    <property type="protein sequence ID" value="AOQ24699.1"/>
    <property type="molecule type" value="Genomic_DNA"/>
</dbReference>
<dbReference type="RefSeq" id="WP_069590492.1">
    <property type="nucleotide sequence ID" value="NZ_CP017019.1"/>
</dbReference>
<protein>
    <submittedName>
        <fullName evidence="1">Uncharacterized protein</fullName>
    </submittedName>
</protein>
<dbReference type="AlphaFoldDB" id="A0AAC9HIY0"/>
<name>A0AAC9HIY0_NEOTH</name>